<proteinExistence type="inferred from homology"/>
<dbReference type="EC" id="1.8.4.12" evidence="2"/>
<dbReference type="Pfam" id="PF01641">
    <property type="entry name" value="SelR"/>
    <property type="match status" value="1"/>
</dbReference>
<dbReference type="GO" id="GO:0005737">
    <property type="term" value="C:cytoplasm"/>
    <property type="evidence" value="ECO:0007669"/>
    <property type="project" value="TreeGrafter"/>
</dbReference>
<reference evidence="7" key="1">
    <citation type="submission" date="2021-01" db="EMBL/GenBank/DDBJ databases">
        <authorList>
            <person name="Corre E."/>
            <person name="Pelletier E."/>
            <person name="Niang G."/>
            <person name="Scheremetjew M."/>
            <person name="Finn R."/>
            <person name="Kale V."/>
            <person name="Holt S."/>
            <person name="Cochrane G."/>
            <person name="Meng A."/>
            <person name="Brown T."/>
            <person name="Cohen L."/>
        </authorList>
    </citation>
    <scope>NUCLEOTIDE SEQUENCE</scope>
    <source>
        <strain evidence="7">MM31A-1</strain>
    </source>
</reference>
<evidence type="ECO:0000256" key="3">
    <source>
        <dbReference type="ARBA" id="ARBA00023002"/>
    </source>
</evidence>
<dbReference type="GO" id="GO:0006979">
    <property type="term" value="P:response to oxidative stress"/>
    <property type="evidence" value="ECO:0007669"/>
    <property type="project" value="InterPro"/>
</dbReference>
<feature type="signal peptide" evidence="5">
    <location>
        <begin position="1"/>
        <end position="26"/>
    </location>
</feature>
<feature type="domain" description="MsrB" evidence="6">
    <location>
        <begin position="54"/>
        <end position="199"/>
    </location>
</feature>
<organism evidence="7">
    <name type="scientific">Chaetoceros debilis</name>
    <dbReference type="NCBI Taxonomy" id="122233"/>
    <lineage>
        <taxon>Eukaryota</taxon>
        <taxon>Sar</taxon>
        <taxon>Stramenopiles</taxon>
        <taxon>Ochrophyta</taxon>
        <taxon>Bacillariophyta</taxon>
        <taxon>Coscinodiscophyceae</taxon>
        <taxon>Chaetocerotophycidae</taxon>
        <taxon>Chaetocerotales</taxon>
        <taxon>Chaetocerotaceae</taxon>
        <taxon>Chaetoceros</taxon>
    </lineage>
</organism>
<evidence type="ECO:0000259" key="6">
    <source>
        <dbReference type="PROSITE" id="PS51790"/>
    </source>
</evidence>
<evidence type="ECO:0000256" key="1">
    <source>
        <dbReference type="ARBA" id="ARBA00007174"/>
    </source>
</evidence>
<comment type="catalytic activity">
    <reaction evidence="4">
        <text>L-methionyl-[protein] + [thioredoxin]-disulfide + H2O = L-methionyl-(R)-S-oxide-[protein] + [thioredoxin]-dithiol</text>
        <dbReference type="Rhea" id="RHEA:24164"/>
        <dbReference type="Rhea" id="RHEA-COMP:10698"/>
        <dbReference type="Rhea" id="RHEA-COMP:10700"/>
        <dbReference type="Rhea" id="RHEA-COMP:12313"/>
        <dbReference type="Rhea" id="RHEA-COMP:12314"/>
        <dbReference type="ChEBI" id="CHEBI:15377"/>
        <dbReference type="ChEBI" id="CHEBI:16044"/>
        <dbReference type="ChEBI" id="CHEBI:29950"/>
        <dbReference type="ChEBI" id="CHEBI:45764"/>
        <dbReference type="ChEBI" id="CHEBI:50058"/>
        <dbReference type="EC" id="1.8.4.12"/>
    </reaction>
</comment>
<dbReference type="PANTHER" id="PTHR10173">
    <property type="entry name" value="METHIONINE SULFOXIDE REDUCTASE"/>
    <property type="match status" value="1"/>
</dbReference>
<dbReference type="GO" id="GO:0030091">
    <property type="term" value="P:protein repair"/>
    <property type="evidence" value="ECO:0007669"/>
    <property type="project" value="InterPro"/>
</dbReference>
<comment type="similarity">
    <text evidence="1">Belongs to the MsrB Met sulfoxide reductase family.</text>
</comment>
<keyword evidence="3" id="KW-0560">Oxidoreductase</keyword>
<evidence type="ECO:0000256" key="5">
    <source>
        <dbReference type="SAM" id="SignalP"/>
    </source>
</evidence>
<dbReference type="Gene3D" id="2.170.150.20">
    <property type="entry name" value="Peptide methionine sulfoxide reductase"/>
    <property type="match status" value="1"/>
</dbReference>
<accession>A0A7S3Q1Y9</accession>
<dbReference type="PROSITE" id="PS51790">
    <property type="entry name" value="MSRB"/>
    <property type="match status" value="1"/>
</dbReference>
<dbReference type="EMBL" id="HBIO01010323">
    <property type="protein sequence ID" value="CAE0463159.1"/>
    <property type="molecule type" value="Transcribed_RNA"/>
</dbReference>
<dbReference type="InterPro" id="IPR002579">
    <property type="entry name" value="Met_Sox_Rdtase_MsrB_dom"/>
</dbReference>
<dbReference type="InterPro" id="IPR028427">
    <property type="entry name" value="Met_Sox_Rdtase_MsrB"/>
</dbReference>
<keyword evidence="5" id="KW-0732">Signal</keyword>
<dbReference type="AlphaFoldDB" id="A0A7S3Q1Y9"/>
<dbReference type="GO" id="GO:0033743">
    <property type="term" value="F:peptide-methionine (R)-S-oxide reductase activity"/>
    <property type="evidence" value="ECO:0007669"/>
    <property type="project" value="UniProtKB-EC"/>
</dbReference>
<name>A0A7S3Q1Y9_9STRA</name>
<dbReference type="PANTHER" id="PTHR10173:SF52">
    <property type="entry name" value="METHIONINE-R-SULFOXIDE REDUCTASE B1"/>
    <property type="match status" value="1"/>
</dbReference>
<dbReference type="InterPro" id="IPR011057">
    <property type="entry name" value="Mss4-like_sf"/>
</dbReference>
<protein>
    <recommendedName>
        <fullName evidence="2">peptide-methionine (R)-S-oxide reductase</fullName>
        <ecNumber evidence="2">1.8.4.12</ecNumber>
    </recommendedName>
</protein>
<sequence>MMSNSGLKRSAVFLACFFASCEPSSAFANGFGKSNYRHSTQCAASNDSDETEEKSKGLGTYNPLRLAVLKLGMTELKFTSPLNYEKRPGSYDCANCGSTLFDSKGKYDSGSGWPSFWKTSNEDRVGYKREWDGRVEVTCKKCGGHLGHAFPDGPQRKDVPDEFLLEIPQDDLQTSNPDNKFTRLPRYCVNGASLKFKEK</sequence>
<evidence type="ECO:0000256" key="4">
    <source>
        <dbReference type="ARBA" id="ARBA00048488"/>
    </source>
</evidence>
<evidence type="ECO:0000313" key="7">
    <source>
        <dbReference type="EMBL" id="CAE0463159.1"/>
    </source>
</evidence>
<evidence type="ECO:0000256" key="2">
    <source>
        <dbReference type="ARBA" id="ARBA00012499"/>
    </source>
</evidence>
<gene>
    <name evidence="7" type="ORF">CDEB00056_LOCUS8000</name>
</gene>
<dbReference type="SUPFAM" id="SSF51316">
    <property type="entry name" value="Mss4-like"/>
    <property type="match status" value="1"/>
</dbReference>
<feature type="chain" id="PRO_5030592841" description="peptide-methionine (R)-S-oxide reductase" evidence="5">
    <location>
        <begin position="27"/>
        <end position="199"/>
    </location>
</feature>